<evidence type="ECO:0000313" key="8">
    <source>
        <dbReference type="EMBL" id="KAH6888512.1"/>
    </source>
</evidence>
<dbReference type="AlphaFoldDB" id="A0A9P9APE7"/>
<keyword evidence="6" id="KW-0539">Nucleus</keyword>
<keyword evidence="3" id="KW-0805">Transcription regulation</keyword>
<dbReference type="GO" id="GO:0005634">
    <property type="term" value="C:nucleus"/>
    <property type="evidence" value="ECO:0007669"/>
    <property type="project" value="UniProtKB-SubCell"/>
</dbReference>
<dbReference type="OrthoDB" id="2123952at2759"/>
<dbReference type="GO" id="GO:0008270">
    <property type="term" value="F:zinc ion binding"/>
    <property type="evidence" value="ECO:0007669"/>
    <property type="project" value="InterPro"/>
</dbReference>
<name>A0A9P9APE7_9HYPO</name>
<feature type="domain" description="Zn(2)-C6 fungal-type" evidence="7">
    <location>
        <begin position="13"/>
        <end position="43"/>
    </location>
</feature>
<keyword evidence="9" id="KW-1185">Reference proteome</keyword>
<dbReference type="GO" id="GO:0003677">
    <property type="term" value="F:DNA binding"/>
    <property type="evidence" value="ECO:0007669"/>
    <property type="project" value="UniProtKB-KW"/>
</dbReference>
<dbReference type="Pfam" id="PF04082">
    <property type="entry name" value="Fungal_trans"/>
    <property type="match status" value="1"/>
</dbReference>
<evidence type="ECO:0000256" key="4">
    <source>
        <dbReference type="ARBA" id="ARBA00023125"/>
    </source>
</evidence>
<dbReference type="PROSITE" id="PS50048">
    <property type="entry name" value="ZN2_CY6_FUNGAL_2"/>
    <property type="match status" value="1"/>
</dbReference>
<reference evidence="8 9" key="1">
    <citation type="journal article" date="2021" name="Nat. Commun.">
        <title>Genetic determinants of endophytism in the Arabidopsis root mycobiome.</title>
        <authorList>
            <person name="Mesny F."/>
            <person name="Miyauchi S."/>
            <person name="Thiergart T."/>
            <person name="Pickel B."/>
            <person name="Atanasova L."/>
            <person name="Karlsson M."/>
            <person name="Huettel B."/>
            <person name="Barry K.W."/>
            <person name="Haridas S."/>
            <person name="Chen C."/>
            <person name="Bauer D."/>
            <person name="Andreopoulos W."/>
            <person name="Pangilinan J."/>
            <person name="LaButti K."/>
            <person name="Riley R."/>
            <person name="Lipzen A."/>
            <person name="Clum A."/>
            <person name="Drula E."/>
            <person name="Henrissat B."/>
            <person name="Kohler A."/>
            <person name="Grigoriev I.V."/>
            <person name="Martin F.M."/>
            <person name="Hacquard S."/>
        </authorList>
    </citation>
    <scope>NUCLEOTIDE SEQUENCE [LARGE SCALE GENOMIC DNA]</scope>
    <source>
        <strain evidence="8 9">MPI-CAGE-CH-0241</strain>
    </source>
</reference>
<dbReference type="InterPro" id="IPR001138">
    <property type="entry name" value="Zn2Cys6_DnaBD"/>
</dbReference>
<comment type="subcellular location">
    <subcellularLocation>
        <location evidence="1">Nucleus</location>
    </subcellularLocation>
</comment>
<dbReference type="GO" id="GO:0000981">
    <property type="term" value="F:DNA-binding transcription factor activity, RNA polymerase II-specific"/>
    <property type="evidence" value="ECO:0007669"/>
    <property type="project" value="InterPro"/>
</dbReference>
<accession>A0A9P9APE7</accession>
<dbReference type="InterPro" id="IPR036864">
    <property type="entry name" value="Zn2-C6_fun-type_DNA-bd_sf"/>
</dbReference>
<dbReference type="InterPro" id="IPR007219">
    <property type="entry name" value="XnlR_reg_dom"/>
</dbReference>
<evidence type="ECO:0000313" key="9">
    <source>
        <dbReference type="Proteomes" id="UP000777438"/>
    </source>
</evidence>
<evidence type="ECO:0000256" key="2">
    <source>
        <dbReference type="ARBA" id="ARBA00022723"/>
    </source>
</evidence>
<sequence length="706" mass="79012">MEDSNLQTWKRKACDVCYTKKIKCNLGHPSCSNCQLYGTQCKTSLVRRRAAPQRTTSSAVAGALEARVASLEEQLQRLNQQSRGSHDGNWQHATTSGSSVSIRSLDWEPGNHSGIDPPLTLPPLDDIIPTVERYFEQVNPFIPLFDETSFFRILMEWYPALPSGVARPSPNGNKTGSRRAIFAAINVVLALSYRMPHAPPQKTTLTSEDPRVEICMQNIEHAINHLISGEEELLSLQVLLGLILLRIGCKDPQPATILIGSAVQLCCRLFLNDREENAKHSAESRLQRERVFWVTYILDKDISLRYHTAPLLSEADIDVDLPSDQPTRQSHVDLGLSQEAVLFDYFNSRIQLAILQSQVYKQIYSNGATPQKLTPEERRARMFQLDDQLERWRRSIPEPLQMENLVASSYSDGMGSETTGSMAGIYTHMTELYCTYMSCLVRVHGIWSHDAEWLNCISSFQRQAVHDCAMPRSRCGTQLPPLPKQWDRCVKAGRDCLQLAHSRPFSGSNKWSTVCAYVSSLIIVLANLFHCNDRHQLEKDQALTRQGLVTFAKLREASNWQPLHQLHSVVLGLNERATQDVAMKMIPAHATTATGLIGGDDPVAAEGISTPMLQDFSLDEWNFSDNNFLDDVKGLIVYTLNITTLYNGAIKAESPNHLLEGYAHRLRIVLPCESGSGLRGIYGAHGAATGWPRKRHGLSPELDFVA</sequence>
<protein>
    <submittedName>
        <fullName evidence="8">Fungal-specific transcription factor domain-containing protein</fullName>
    </submittedName>
</protein>
<keyword evidence="2" id="KW-0479">Metal-binding</keyword>
<dbReference type="Pfam" id="PF00172">
    <property type="entry name" value="Zn_clus"/>
    <property type="match status" value="1"/>
</dbReference>
<proteinExistence type="predicted"/>
<dbReference type="SMART" id="SM00906">
    <property type="entry name" value="Fungal_trans"/>
    <property type="match status" value="1"/>
</dbReference>
<comment type="caution">
    <text evidence="8">The sequence shown here is derived from an EMBL/GenBank/DDBJ whole genome shotgun (WGS) entry which is preliminary data.</text>
</comment>
<dbReference type="SMART" id="SM00066">
    <property type="entry name" value="GAL4"/>
    <property type="match status" value="1"/>
</dbReference>
<dbReference type="CDD" id="cd12148">
    <property type="entry name" value="fungal_TF_MHR"/>
    <property type="match status" value="1"/>
</dbReference>
<keyword evidence="5" id="KW-0804">Transcription</keyword>
<organism evidence="8 9">
    <name type="scientific">Thelonectria olida</name>
    <dbReference type="NCBI Taxonomy" id="1576542"/>
    <lineage>
        <taxon>Eukaryota</taxon>
        <taxon>Fungi</taxon>
        <taxon>Dikarya</taxon>
        <taxon>Ascomycota</taxon>
        <taxon>Pezizomycotina</taxon>
        <taxon>Sordariomycetes</taxon>
        <taxon>Hypocreomycetidae</taxon>
        <taxon>Hypocreales</taxon>
        <taxon>Nectriaceae</taxon>
        <taxon>Thelonectria</taxon>
    </lineage>
</organism>
<dbReference type="EMBL" id="JAGPYM010000012">
    <property type="protein sequence ID" value="KAH6888512.1"/>
    <property type="molecule type" value="Genomic_DNA"/>
</dbReference>
<evidence type="ECO:0000256" key="3">
    <source>
        <dbReference type="ARBA" id="ARBA00023015"/>
    </source>
</evidence>
<evidence type="ECO:0000256" key="1">
    <source>
        <dbReference type="ARBA" id="ARBA00004123"/>
    </source>
</evidence>
<dbReference type="SUPFAM" id="SSF57701">
    <property type="entry name" value="Zn2/Cys6 DNA-binding domain"/>
    <property type="match status" value="1"/>
</dbReference>
<dbReference type="Gene3D" id="4.10.240.10">
    <property type="entry name" value="Zn(2)-C6 fungal-type DNA-binding domain"/>
    <property type="match status" value="1"/>
</dbReference>
<dbReference type="PANTHER" id="PTHR46910">
    <property type="entry name" value="TRANSCRIPTION FACTOR PDR1"/>
    <property type="match status" value="1"/>
</dbReference>
<keyword evidence="4" id="KW-0238">DNA-binding</keyword>
<dbReference type="GO" id="GO:0006351">
    <property type="term" value="P:DNA-templated transcription"/>
    <property type="evidence" value="ECO:0007669"/>
    <property type="project" value="InterPro"/>
</dbReference>
<evidence type="ECO:0000256" key="5">
    <source>
        <dbReference type="ARBA" id="ARBA00023163"/>
    </source>
</evidence>
<dbReference type="Proteomes" id="UP000777438">
    <property type="component" value="Unassembled WGS sequence"/>
</dbReference>
<dbReference type="InterPro" id="IPR050987">
    <property type="entry name" value="AtrR-like"/>
</dbReference>
<dbReference type="CDD" id="cd00067">
    <property type="entry name" value="GAL4"/>
    <property type="match status" value="1"/>
</dbReference>
<dbReference type="PANTHER" id="PTHR46910:SF37">
    <property type="entry name" value="ZN(II)2CYS6 TRANSCRIPTION FACTOR (EUROFUNG)"/>
    <property type="match status" value="1"/>
</dbReference>
<gene>
    <name evidence="8" type="ORF">B0T10DRAFT_573261</name>
</gene>
<evidence type="ECO:0000259" key="7">
    <source>
        <dbReference type="PROSITE" id="PS50048"/>
    </source>
</evidence>
<evidence type="ECO:0000256" key="6">
    <source>
        <dbReference type="ARBA" id="ARBA00023242"/>
    </source>
</evidence>